<keyword evidence="5 15" id="KW-0378">Hydrolase</keyword>
<dbReference type="SMART" id="SM00487">
    <property type="entry name" value="DEXDc"/>
    <property type="match status" value="1"/>
</dbReference>
<reference evidence="18 19" key="1">
    <citation type="journal article" date="2009" name="Stand. Genomic Sci.">
        <title>Complete genome sequence of Acidimicrobium ferrooxidans type strain (ICP).</title>
        <authorList>
            <person name="Clum A."/>
            <person name="Nolan M."/>
            <person name="Lang E."/>
            <person name="Glavina Del Rio T."/>
            <person name="Tice H."/>
            <person name="Copeland A."/>
            <person name="Cheng J.F."/>
            <person name="Lucas S."/>
            <person name="Chen F."/>
            <person name="Bruce D."/>
            <person name="Goodwin L."/>
            <person name="Pitluck S."/>
            <person name="Ivanova N."/>
            <person name="Mavrommatis K."/>
            <person name="Mikhailova N."/>
            <person name="Pati A."/>
            <person name="Chen A."/>
            <person name="Palaniappan K."/>
            <person name="Goker M."/>
            <person name="Spring S."/>
            <person name="Land M."/>
            <person name="Hauser L."/>
            <person name="Chang Y.J."/>
            <person name="Jeffries C.C."/>
            <person name="Chain P."/>
            <person name="Bristow J."/>
            <person name="Eisen J.A."/>
            <person name="Markowitz V."/>
            <person name="Hugenholtz P."/>
            <person name="Kyrpides N.C."/>
            <person name="Klenk H.P."/>
            <person name="Lapidus A."/>
        </authorList>
    </citation>
    <scope>NUCLEOTIDE SEQUENCE [LARGE SCALE GENOMIC DNA]</scope>
    <source>
        <strain evidence="19">DSM 10331 / JCM 15462 / NBRC 103882 / ICP</strain>
    </source>
</reference>
<evidence type="ECO:0000256" key="9">
    <source>
        <dbReference type="ARBA" id="ARBA00023172"/>
    </source>
</evidence>
<dbReference type="CDD" id="cd17992">
    <property type="entry name" value="DEXHc_RecG"/>
    <property type="match status" value="1"/>
</dbReference>
<keyword evidence="3 15" id="KW-0547">Nucleotide-binding</keyword>
<evidence type="ECO:0000256" key="1">
    <source>
        <dbReference type="ARBA" id="ARBA00007504"/>
    </source>
</evidence>
<feature type="domain" description="Helicase ATP-binding" evidence="16">
    <location>
        <begin position="286"/>
        <end position="468"/>
    </location>
</feature>
<dbReference type="InterPro" id="IPR027417">
    <property type="entry name" value="P-loop_NTPase"/>
</dbReference>
<evidence type="ECO:0000259" key="17">
    <source>
        <dbReference type="PROSITE" id="PS51194"/>
    </source>
</evidence>
<keyword evidence="4 15" id="KW-0227">DNA damage</keyword>
<dbReference type="GO" id="GO:0016887">
    <property type="term" value="F:ATP hydrolysis activity"/>
    <property type="evidence" value="ECO:0007669"/>
    <property type="project" value="RHEA"/>
</dbReference>
<dbReference type="Gene3D" id="3.40.50.300">
    <property type="entry name" value="P-loop containing nucleotide triphosphate hydrolases"/>
    <property type="match status" value="2"/>
</dbReference>
<evidence type="ECO:0000313" key="19">
    <source>
        <dbReference type="Proteomes" id="UP000000771"/>
    </source>
</evidence>
<keyword evidence="7 15" id="KW-0067">ATP-binding</keyword>
<dbReference type="OrthoDB" id="9804325at2"/>
<evidence type="ECO:0000259" key="16">
    <source>
        <dbReference type="PROSITE" id="PS51192"/>
    </source>
</evidence>
<evidence type="ECO:0000256" key="8">
    <source>
        <dbReference type="ARBA" id="ARBA00023125"/>
    </source>
</evidence>
<keyword evidence="8" id="KW-0238">DNA-binding</keyword>
<dbReference type="Pfam" id="PF00270">
    <property type="entry name" value="DEAD"/>
    <property type="match status" value="1"/>
</dbReference>
<comment type="similarity">
    <text evidence="1 15">Belongs to the helicase family. RecG subfamily.</text>
</comment>
<dbReference type="InterPro" id="IPR001650">
    <property type="entry name" value="Helicase_C-like"/>
</dbReference>
<dbReference type="Proteomes" id="UP000000771">
    <property type="component" value="Chromosome"/>
</dbReference>
<dbReference type="KEGG" id="afo:Afer_1516"/>
<dbReference type="HOGENOM" id="CLU_005122_7_1_11"/>
<evidence type="ECO:0000256" key="13">
    <source>
        <dbReference type="ARBA" id="ARBA00034808"/>
    </source>
</evidence>
<dbReference type="SMART" id="SM00490">
    <property type="entry name" value="HELICc"/>
    <property type="match status" value="1"/>
</dbReference>
<keyword evidence="10 15" id="KW-0234">DNA repair</keyword>
<dbReference type="SUPFAM" id="SSF50249">
    <property type="entry name" value="Nucleic acid-binding proteins"/>
    <property type="match status" value="1"/>
</dbReference>
<accession>C7M0D1</accession>
<dbReference type="GO" id="GO:0006310">
    <property type="term" value="P:DNA recombination"/>
    <property type="evidence" value="ECO:0007669"/>
    <property type="project" value="UniProtKB-UniRule"/>
</dbReference>
<dbReference type="SUPFAM" id="SSF52540">
    <property type="entry name" value="P-loop containing nucleoside triphosphate hydrolases"/>
    <property type="match status" value="2"/>
</dbReference>
<dbReference type="InterPro" id="IPR045562">
    <property type="entry name" value="RecG_dom3_C"/>
</dbReference>
<comment type="catalytic activity">
    <reaction evidence="12 15">
        <text>Couples ATP hydrolysis with the unwinding of duplex DNA by translocating in the 3'-5' direction.</text>
        <dbReference type="EC" id="5.6.2.4"/>
    </reaction>
</comment>
<organism evidence="18 19">
    <name type="scientific">Acidimicrobium ferrooxidans (strain DSM 10331 / JCM 15462 / NBRC 103882 / ICP)</name>
    <dbReference type="NCBI Taxonomy" id="525909"/>
    <lineage>
        <taxon>Bacteria</taxon>
        <taxon>Bacillati</taxon>
        <taxon>Actinomycetota</taxon>
        <taxon>Acidimicrobiia</taxon>
        <taxon>Acidimicrobiales</taxon>
        <taxon>Acidimicrobiaceae</taxon>
        <taxon>Acidimicrobium</taxon>
    </lineage>
</organism>
<protein>
    <recommendedName>
        <fullName evidence="2 15">ATP-dependent DNA helicase RecG</fullName>
        <ecNumber evidence="13 15">5.6.2.4</ecNumber>
    </recommendedName>
</protein>
<dbReference type="NCBIfam" id="TIGR00643">
    <property type="entry name" value="recG"/>
    <property type="match status" value="1"/>
</dbReference>
<dbReference type="NCBIfam" id="NF008168">
    <property type="entry name" value="PRK10917.2-2"/>
    <property type="match status" value="1"/>
</dbReference>
<dbReference type="STRING" id="525909.Afer_1516"/>
<keyword evidence="9 15" id="KW-0233">DNA recombination</keyword>
<evidence type="ECO:0000256" key="3">
    <source>
        <dbReference type="ARBA" id="ARBA00022741"/>
    </source>
</evidence>
<comment type="catalytic activity">
    <reaction evidence="14 15">
        <text>ATP + H2O = ADP + phosphate + H(+)</text>
        <dbReference type="Rhea" id="RHEA:13065"/>
        <dbReference type="ChEBI" id="CHEBI:15377"/>
        <dbReference type="ChEBI" id="CHEBI:15378"/>
        <dbReference type="ChEBI" id="CHEBI:30616"/>
        <dbReference type="ChEBI" id="CHEBI:43474"/>
        <dbReference type="ChEBI" id="CHEBI:456216"/>
        <dbReference type="EC" id="5.6.2.4"/>
    </reaction>
</comment>
<dbReference type="PROSITE" id="PS51192">
    <property type="entry name" value="HELICASE_ATP_BIND_1"/>
    <property type="match status" value="1"/>
</dbReference>
<dbReference type="InterPro" id="IPR047112">
    <property type="entry name" value="RecG/Mfd"/>
</dbReference>
<dbReference type="RefSeq" id="WP_015798918.1">
    <property type="nucleotide sequence ID" value="NC_013124.1"/>
</dbReference>
<dbReference type="NCBIfam" id="NF008165">
    <property type="entry name" value="PRK10917.1-3"/>
    <property type="match status" value="1"/>
</dbReference>
<dbReference type="EMBL" id="CP001631">
    <property type="protein sequence ID" value="ACU54439.1"/>
    <property type="molecule type" value="Genomic_DNA"/>
</dbReference>
<evidence type="ECO:0000256" key="2">
    <source>
        <dbReference type="ARBA" id="ARBA00017846"/>
    </source>
</evidence>
<dbReference type="InterPro" id="IPR014001">
    <property type="entry name" value="Helicase_ATP-bd"/>
</dbReference>
<evidence type="ECO:0000256" key="4">
    <source>
        <dbReference type="ARBA" id="ARBA00022763"/>
    </source>
</evidence>
<evidence type="ECO:0000256" key="10">
    <source>
        <dbReference type="ARBA" id="ARBA00023204"/>
    </source>
</evidence>
<dbReference type="EC" id="5.6.2.4" evidence="13 15"/>
<dbReference type="InterPro" id="IPR004609">
    <property type="entry name" value="ATP-dep_DNA_helicase_RecG"/>
</dbReference>
<evidence type="ECO:0000256" key="12">
    <source>
        <dbReference type="ARBA" id="ARBA00034617"/>
    </source>
</evidence>
<dbReference type="GO" id="GO:0003677">
    <property type="term" value="F:DNA binding"/>
    <property type="evidence" value="ECO:0007669"/>
    <property type="project" value="UniProtKB-KW"/>
</dbReference>
<evidence type="ECO:0000313" key="18">
    <source>
        <dbReference type="EMBL" id="ACU54439.1"/>
    </source>
</evidence>
<comment type="function">
    <text evidence="15">Plays a critical role in recombination and DNA repair. Helps process Holliday junction intermediates to mature products by catalyzing branch migration. Has replication fork regression activity, unwinds stalled or blocked replication forks to make a HJ that can be resolved. Has a DNA unwinding activity characteristic of a DNA helicase with 3'-5' polarity.</text>
</comment>
<dbReference type="PROSITE" id="PS51194">
    <property type="entry name" value="HELICASE_CTER"/>
    <property type="match status" value="1"/>
</dbReference>
<dbReference type="Pfam" id="PF17191">
    <property type="entry name" value="RecG_wedge"/>
    <property type="match status" value="1"/>
</dbReference>
<keyword evidence="11" id="KW-0413">Isomerase</keyword>
<dbReference type="Pfam" id="PF00271">
    <property type="entry name" value="Helicase_C"/>
    <property type="match status" value="1"/>
</dbReference>
<evidence type="ECO:0000256" key="11">
    <source>
        <dbReference type="ARBA" id="ARBA00023235"/>
    </source>
</evidence>
<dbReference type="AlphaFoldDB" id="C7M0D1"/>
<evidence type="ECO:0000256" key="5">
    <source>
        <dbReference type="ARBA" id="ARBA00022801"/>
    </source>
</evidence>
<dbReference type="InterPro" id="IPR033454">
    <property type="entry name" value="RecG_wedge"/>
</dbReference>
<dbReference type="InterPro" id="IPR012340">
    <property type="entry name" value="NA-bd_OB-fold"/>
</dbReference>
<dbReference type="PANTHER" id="PTHR47964:SF1">
    <property type="entry name" value="ATP-DEPENDENT DNA HELICASE HOMOLOG RECG, CHLOROPLASTIC"/>
    <property type="match status" value="1"/>
</dbReference>
<dbReference type="GO" id="GO:0006281">
    <property type="term" value="P:DNA repair"/>
    <property type="evidence" value="ECO:0007669"/>
    <property type="project" value="UniProtKB-UniRule"/>
</dbReference>
<dbReference type="GO" id="GO:0005524">
    <property type="term" value="F:ATP binding"/>
    <property type="evidence" value="ECO:0007669"/>
    <property type="project" value="UniProtKB-KW"/>
</dbReference>
<keyword evidence="19" id="KW-1185">Reference proteome</keyword>
<name>C7M0D1_ACIFD</name>
<evidence type="ECO:0000256" key="6">
    <source>
        <dbReference type="ARBA" id="ARBA00022806"/>
    </source>
</evidence>
<gene>
    <name evidence="18" type="ordered locus">Afer_1516</name>
</gene>
<dbReference type="Pfam" id="PF19833">
    <property type="entry name" value="RecG_dom3_C"/>
    <property type="match status" value="1"/>
</dbReference>
<evidence type="ECO:0000256" key="14">
    <source>
        <dbReference type="ARBA" id="ARBA00048988"/>
    </source>
</evidence>
<evidence type="ECO:0000256" key="15">
    <source>
        <dbReference type="RuleBase" id="RU363016"/>
    </source>
</evidence>
<proteinExistence type="inferred from homology"/>
<keyword evidence="6 15" id="KW-0347">Helicase</keyword>
<dbReference type="InterPro" id="IPR011545">
    <property type="entry name" value="DEAD/DEAH_box_helicase_dom"/>
</dbReference>
<feature type="domain" description="Helicase C-terminal" evidence="17">
    <location>
        <begin position="488"/>
        <end position="648"/>
    </location>
</feature>
<dbReference type="Gene3D" id="2.40.50.140">
    <property type="entry name" value="Nucleic acid-binding proteins"/>
    <property type="match status" value="1"/>
</dbReference>
<dbReference type="eggNOG" id="COG1200">
    <property type="taxonomic scope" value="Bacteria"/>
</dbReference>
<evidence type="ECO:0000256" key="7">
    <source>
        <dbReference type="ARBA" id="ARBA00022840"/>
    </source>
</evidence>
<dbReference type="PANTHER" id="PTHR47964">
    <property type="entry name" value="ATP-DEPENDENT DNA HELICASE HOMOLOG RECG, CHLOROPLASTIC"/>
    <property type="match status" value="1"/>
</dbReference>
<dbReference type="CDD" id="cd04488">
    <property type="entry name" value="RecG_wedge_OBF"/>
    <property type="match status" value="1"/>
</dbReference>
<sequence length="720" mass="78864">MSGVGLEDLAATALADLAWLSPKVVKGLEALDVVTAYDLVTYYPRRYVDRTRHVMIADAVPGEEVVLIGRIASVRVVPTRKRSMTLVEARLVDETGSVGLRFFRQPWRAKQLGRLHGDIAVFGKVELFRKERQLVNPLVDPIGDRTGRIVPLYPLRDGAGIDSGAIASAVLGLLERFSPIAETIPRAVRDALGLLGREEALRAIHAPATLEQRLEARRRIAFEELFRIQVMLGLVRRERDAHQRGFAHDVAPFGPGTGRRVAELLARLPFSLTAAQRRVVTDIAGDMQRDRPMHRLLQGDVGAGKTLVALIAALFAIQGGHQAALLAPTEVLAEQHFRTILSLLGTAREARERTPGLFDDEVAPIEVALLTGTVASKRRADIVEGLARGTIDLVVGTHALLTEGVNLASLGLVVVDEQHRFGVEQRSLLRDRHAEIAGRVADTLVMTATPIPRTAAMTVYGDLDLSVIDELPPGRTPIRTKWLRERSAYVEAFDYLRAEVGRGRQGYVVCALVEESERLQARSAEEEFARLGNSELAGLRLGLLHGRMPAREKDRQMAAFRAGIIDVLVATTVIEVGVDVPNATVMIIEDADRFGIAQLHQLRGRVGRGEHASACFLLAETDQGPTAARLEALERTTDGFELAEVDLVLRGEGTVLGARQSGRSDLKLASVVRDRPLVEAARHHATRLLEVDPSLREHPRLARELALVADPDQLAYLLRS</sequence>
<dbReference type="GO" id="GO:0043138">
    <property type="term" value="F:3'-5' DNA helicase activity"/>
    <property type="evidence" value="ECO:0007669"/>
    <property type="project" value="UniProtKB-EC"/>
</dbReference>